<dbReference type="CDD" id="cd18186">
    <property type="entry name" value="BTB_POZ_ZBTB_KLHL-like"/>
    <property type="match status" value="1"/>
</dbReference>
<dbReference type="EMBL" id="QZBN01000342">
    <property type="protein sequence ID" value="THZ46058.1"/>
    <property type="molecule type" value="Genomic_DNA"/>
</dbReference>
<evidence type="ECO:0000313" key="1">
    <source>
        <dbReference type="EMBL" id="THZ46058.1"/>
    </source>
</evidence>
<dbReference type="PANTHER" id="PTHR47843">
    <property type="entry name" value="BTB DOMAIN-CONTAINING PROTEIN-RELATED"/>
    <property type="match status" value="1"/>
</dbReference>
<dbReference type="Proteomes" id="UP000310121">
    <property type="component" value="Unassembled WGS sequence"/>
</dbReference>
<dbReference type="AlphaFoldDB" id="A0A4S9V5B8"/>
<accession>A0A4S9V5B8</accession>
<dbReference type="InterPro" id="IPR011333">
    <property type="entry name" value="SKP1/BTB/POZ_sf"/>
</dbReference>
<dbReference type="Gene3D" id="3.30.710.10">
    <property type="entry name" value="Potassium Channel Kv1.1, Chain A"/>
    <property type="match status" value="1"/>
</dbReference>
<evidence type="ECO:0008006" key="3">
    <source>
        <dbReference type="Google" id="ProtNLM"/>
    </source>
</evidence>
<evidence type="ECO:0000313" key="2">
    <source>
        <dbReference type="Proteomes" id="UP000310121"/>
    </source>
</evidence>
<comment type="caution">
    <text evidence="1">The sequence shown here is derived from an EMBL/GenBank/DDBJ whole genome shotgun (WGS) entry which is preliminary data.</text>
</comment>
<gene>
    <name evidence="1" type="ORF">D6C90_04366</name>
</gene>
<name>A0A4S9V5B8_AURPU</name>
<protein>
    <recommendedName>
        <fullName evidence="3">BTB domain-containing protein</fullName>
    </recommendedName>
</protein>
<reference evidence="1 2" key="1">
    <citation type="submission" date="2018-10" db="EMBL/GenBank/DDBJ databases">
        <title>Fifty Aureobasidium pullulans genomes reveal a recombining polyextremotolerant generalist.</title>
        <authorList>
            <person name="Gostincar C."/>
            <person name="Turk M."/>
            <person name="Zajc J."/>
            <person name="Gunde-Cimerman N."/>
        </authorList>
    </citation>
    <scope>NUCLEOTIDE SEQUENCE [LARGE SCALE GENOMIC DNA]</scope>
    <source>
        <strain evidence="1 2">EXF-3844</strain>
    </source>
</reference>
<organism evidence="1 2">
    <name type="scientific">Aureobasidium pullulans</name>
    <name type="common">Black yeast</name>
    <name type="synonym">Pullularia pullulans</name>
    <dbReference type="NCBI Taxonomy" id="5580"/>
    <lineage>
        <taxon>Eukaryota</taxon>
        <taxon>Fungi</taxon>
        <taxon>Dikarya</taxon>
        <taxon>Ascomycota</taxon>
        <taxon>Pezizomycotina</taxon>
        <taxon>Dothideomycetes</taxon>
        <taxon>Dothideomycetidae</taxon>
        <taxon>Dothideales</taxon>
        <taxon>Saccotheciaceae</taxon>
        <taxon>Aureobasidium</taxon>
    </lineage>
</organism>
<sequence>MWPNPKYLLRNSPIHDPSIITIFVGPEELPFRIHEKYAAQSRVFAAAFRGQFWVEARTRMMRLPETSTTFEIFVQGLYHKRLFSDNRDLEHELSSKFGALASREGDHQYKGFLAKSPETWPWRVLISLYVLGDYLDAQVVRIAAVDAMILRHEKSGLMTFDDIDFAFANTSLDSKLRELLVHITTYNLDIGSTAREDLIGMPNEFLVGVSMTVFRKLPNRQCRSCYQKALSWVQQANAIPAHFHEPQDGPPWQTLNACYYHEHSTEEEKRDRAARVAREKVLERREQDRNRG</sequence>
<proteinExistence type="predicted"/>